<reference evidence="1 2" key="1">
    <citation type="journal article" date="2022" name="Plant J.">
        <title>Chromosome-level genome of Camellia lanceoleosa provides a valuable resource for understanding genome evolution and self-incompatibility.</title>
        <authorList>
            <person name="Gong W."/>
            <person name="Xiao S."/>
            <person name="Wang L."/>
            <person name="Liao Z."/>
            <person name="Chang Y."/>
            <person name="Mo W."/>
            <person name="Hu G."/>
            <person name="Li W."/>
            <person name="Zhao G."/>
            <person name="Zhu H."/>
            <person name="Hu X."/>
            <person name="Ji K."/>
            <person name="Xiang X."/>
            <person name="Song Q."/>
            <person name="Yuan D."/>
            <person name="Jin S."/>
            <person name="Zhang L."/>
        </authorList>
    </citation>
    <scope>NUCLEOTIDE SEQUENCE [LARGE SCALE GENOMIC DNA]</scope>
    <source>
        <strain evidence="1">SQ_2022a</strain>
    </source>
</reference>
<sequence length="210" mass="23697">MCLEMQFMFHGKPHLRSFVHGNSLLFLGCLKYLNCQIKFQIFNCSYRPLQCKRVIDFDVNAIGSSSNTIKSSISQPCGSENRGELSRKGYNNLICELCRVGDADEAMALLAQMEALGFRPNAVSYTFLITALGNVGRTLEADAIFQDMIRLGFKPGRKVYNVLLRGFLKKGLLRLADKVLVAIYDLGIRRNQETYEILLNSFMYSKVIGL</sequence>
<protein>
    <submittedName>
        <fullName evidence="1">Pentatricopeptide repeat-containing protein</fullName>
    </submittedName>
</protein>
<keyword evidence="2" id="KW-1185">Reference proteome</keyword>
<evidence type="ECO:0000313" key="2">
    <source>
        <dbReference type="Proteomes" id="UP001060215"/>
    </source>
</evidence>
<name>A0ACC0G1K1_9ERIC</name>
<dbReference type="Proteomes" id="UP001060215">
    <property type="component" value="Chromosome 12"/>
</dbReference>
<accession>A0ACC0G1K1</accession>
<proteinExistence type="predicted"/>
<comment type="caution">
    <text evidence="1">The sequence shown here is derived from an EMBL/GenBank/DDBJ whole genome shotgun (WGS) entry which is preliminary data.</text>
</comment>
<gene>
    <name evidence="1" type="ORF">LOK49_LG11G00062</name>
</gene>
<evidence type="ECO:0000313" key="1">
    <source>
        <dbReference type="EMBL" id="KAI7994880.1"/>
    </source>
</evidence>
<organism evidence="1 2">
    <name type="scientific">Camellia lanceoleosa</name>
    <dbReference type="NCBI Taxonomy" id="1840588"/>
    <lineage>
        <taxon>Eukaryota</taxon>
        <taxon>Viridiplantae</taxon>
        <taxon>Streptophyta</taxon>
        <taxon>Embryophyta</taxon>
        <taxon>Tracheophyta</taxon>
        <taxon>Spermatophyta</taxon>
        <taxon>Magnoliopsida</taxon>
        <taxon>eudicotyledons</taxon>
        <taxon>Gunneridae</taxon>
        <taxon>Pentapetalae</taxon>
        <taxon>asterids</taxon>
        <taxon>Ericales</taxon>
        <taxon>Theaceae</taxon>
        <taxon>Camellia</taxon>
    </lineage>
</organism>
<dbReference type="EMBL" id="CM045769">
    <property type="protein sequence ID" value="KAI7994880.1"/>
    <property type="molecule type" value="Genomic_DNA"/>
</dbReference>